<dbReference type="EMBL" id="QXIR01000047">
    <property type="protein sequence ID" value="RIW28211.1"/>
    <property type="molecule type" value="Genomic_DNA"/>
</dbReference>
<gene>
    <name evidence="2" type="ORF">D3H55_22175</name>
</gene>
<accession>A0A3A1QML1</accession>
<evidence type="ECO:0000256" key="1">
    <source>
        <dbReference type="SAM" id="Coils"/>
    </source>
</evidence>
<feature type="coiled-coil region" evidence="1">
    <location>
        <begin position="263"/>
        <end position="351"/>
    </location>
</feature>
<evidence type="ECO:0000313" key="3">
    <source>
        <dbReference type="Proteomes" id="UP000265801"/>
    </source>
</evidence>
<reference evidence="2 3" key="1">
    <citation type="submission" date="2018-09" db="EMBL/GenBank/DDBJ databases">
        <title>Bacillus saliacetes sp. nov., isolated from Thai shrimp paste (Ka-pi).</title>
        <authorList>
            <person name="Daroonpunt R."/>
            <person name="Tanasupawat S."/>
            <person name="Yiamsombut S."/>
        </authorList>
    </citation>
    <scope>NUCLEOTIDE SEQUENCE [LARGE SCALE GENOMIC DNA]</scope>
    <source>
        <strain evidence="2 3">SKP7-4</strain>
    </source>
</reference>
<dbReference type="AlphaFoldDB" id="A0A3A1QML1"/>
<sequence>MKTVFGFIDRKFGNSNAFIKVLASVKNDQLIEIEKHIEEFPNNGKVIYYHIPEEVNEGTLGFYTLNESGTFDITSPISSKYAVSTETSSYNYFEIIETNYSFSENKQKLISILQNGITKTHEISSKLVLLTTDDFLIGPCSTKNKAEDKWIAEFNESGLIEVRKNDVNIIKHWDAKYGVERYFISAATINSPIDHYLDCSTNERVVRDALKILKEEKEVSEISRRVIKMLGDLVSETPSQVRKDRVTRASELLINYLVSDEEINRLNNELLRCEAVIEKINEKVGEQLVKAKKKLEEDHKTITNETKQLTSRKDKLQGEIKDLKSNKKQVETDLEKANEALQQKLKEMQENVYHTLVNLLPTPNFPIVKSKATAGVTSIQSSQWFTQENEREIEIGDLVHLIEKLVSNLEQINVEKNDAKFIVFTTLGAILFRKPLIIKGSNSFDIAQTIGWTISGNEHLTIFPDIKGYSNEALVSCFQNYKRLNTLKSLHLSNIENAPTELYMPSFIDYWGVSINSSYPELFMLSVKNIDELSKDLLDKLKYIPIIDTEEINIKGELRNARLEGTFTFGYISIKSVIGNTELTNNKSKVYKDFKDALEEITSMDPRKIKNEFKDWFRLLENASDNEEEITEWVLQTFLRDYMNNEQFKNIADELLVGEMLTL</sequence>
<keyword evidence="3" id="KW-1185">Reference proteome</keyword>
<name>A0A3A1QML1_9BACI</name>
<dbReference type="OrthoDB" id="2961519at2"/>
<evidence type="ECO:0000313" key="2">
    <source>
        <dbReference type="EMBL" id="RIW28211.1"/>
    </source>
</evidence>
<comment type="caution">
    <text evidence="2">The sequence shown here is derived from an EMBL/GenBank/DDBJ whole genome shotgun (WGS) entry which is preliminary data.</text>
</comment>
<keyword evidence="1" id="KW-0175">Coiled coil</keyword>
<organism evidence="2 3">
    <name type="scientific">Bacillus salacetis</name>
    <dbReference type="NCBI Taxonomy" id="2315464"/>
    <lineage>
        <taxon>Bacteria</taxon>
        <taxon>Bacillati</taxon>
        <taxon>Bacillota</taxon>
        <taxon>Bacilli</taxon>
        <taxon>Bacillales</taxon>
        <taxon>Bacillaceae</taxon>
        <taxon>Bacillus</taxon>
    </lineage>
</organism>
<dbReference type="Proteomes" id="UP000265801">
    <property type="component" value="Unassembled WGS sequence"/>
</dbReference>
<protein>
    <submittedName>
        <fullName evidence="2">Uncharacterized protein</fullName>
    </submittedName>
</protein>
<proteinExistence type="predicted"/>
<dbReference type="RefSeq" id="WP_119549500.1">
    <property type="nucleotide sequence ID" value="NZ_QXIR01000047.1"/>
</dbReference>